<comment type="catalytic activity">
    <reaction evidence="9">
        <text>diphthine-[translation elongation factor 2] + NH4(+) + ATP = diphthamide-[translation elongation factor 2] + AMP + diphosphate + H(+)</text>
        <dbReference type="Rhea" id="RHEA:19753"/>
        <dbReference type="Rhea" id="RHEA-COMP:10172"/>
        <dbReference type="Rhea" id="RHEA-COMP:10174"/>
        <dbReference type="ChEBI" id="CHEBI:15378"/>
        <dbReference type="ChEBI" id="CHEBI:16692"/>
        <dbReference type="ChEBI" id="CHEBI:28938"/>
        <dbReference type="ChEBI" id="CHEBI:30616"/>
        <dbReference type="ChEBI" id="CHEBI:33019"/>
        <dbReference type="ChEBI" id="CHEBI:82696"/>
        <dbReference type="ChEBI" id="CHEBI:456215"/>
        <dbReference type="EC" id="6.3.1.14"/>
    </reaction>
</comment>
<dbReference type="InterPro" id="IPR014729">
    <property type="entry name" value="Rossmann-like_a/b/a_fold"/>
</dbReference>
<protein>
    <recommendedName>
        <fullName evidence="3">Diphthine--ammonia ligase</fullName>
        <ecNumber evidence="2">6.3.1.14</ecNumber>
    </recommendedName>
    <alternativeName>
        <fullName evidence="7">Diphthamide synthase</fullName>
    </alternativeName>
    <alternativeName>
        <fullName evidence="8">Diphthamide synthetase</fullName>
    </alternativeName>
</protein>
<dbReference type="FunFam" id="3.30.1330.40:FF:000016">
    <property type="entry name" value="Endoribonuclease"/>
    <property type="match status" value="1"/>
</dbReference>
<dbReference type="PANTHER" id="PTHR12196">
    <property type="entry name" value="DOMAIN OF UNKNOWN FUNCTION 71 DUF71 -CONTAINING PROTEIN"/>
    <property type="match status" value="1"/>
</dbReference>
<comment type="pathway">
    <text evidence="1">Protein modification; peptidyl-diphthamide biosynthesis.</text>
</comment>
<dbReference type="AlphaFoldDB" id="A0A835MHJ1"/>
<dbReference type="NCBIfam" id="TIGR00290">
    <property type="entry name" value="MJ0570_dom"/>
    <property type="match status" value="1"/>
</dbReference>
<dbReference type="EC" id="6.3.1.14" evidence="2"/>
<dbReference type="SUPFAM" id="SSF55298">
    <property type="entry name" value="YjgF-like"/>
    <property type="match status" value="2"/>
</dbReference>
<name>A0A835MHJ1_9ROSI</name>
<evidence type="ECO:0000256" key="3">
    <source>
        <dbReference type="ARBA" id="ARBA00018426"/>
    </source>
</evidence>
<evidence type="ECO:0000313" key="11">
    <source>
        <dbReference type="EMBL" id="KAF9661116.1"/>
    </source>
</evidence>
<evidence type="ECO:0000256" key="4">
    <source>
        <dbReference type="ARBA" id="ARBA00022598"/>
    </source>
</evidence>
<evidence type="ECO:0000259" key="10">
    <source>
        <dbReference type="Pfam" id="PF01902"/>
    </source>
</evidence>
<proteinExistence type="predicted"/>
<evidence type="ECO:0000313" key="12">
    <source>
        <dbReference type="Proteomes" id="UP000657918"/>
    </source>
</evidence>
<dbReference type="EMBL" id="JADGMS010000019">
    <property type="protein sequence ID" value="KAF9661116.1"/>
    <property type="molecule type" value="Genomic_DNA"/>
</dbReference>
<dbReference type="CDD" id="cd01994">
    <property type="entry name" value="AANH_PF0828-like"/>
    <property type="match status" value="1"/>
</dbReference>
<dbReference type="Gene3D" id="3.40.50.620">
    <property type="entry name" value="HUPs"/>
    <property type="match status" value="2"/>
</dbReference>
<dbReference type="OrthoDB" id="686384at2759"/>
<dbReference type="Pfam" id="PF01902">
    <property type="entry name" value="Diphthami_syn_2"/>
    <property type="match status" value="1"/>
</dbReference>
<dbReference type="GO" id="GO:0005524">
    <property type="term" value="F:ATP binding"/>
    <property type="evidence" value="ECO:0007669"/>
    <property type="project" value="UniProtKB-KW"/>
</dbReference>
<dbReference type="Pfam" id="PF01042">
    <property type="entry name" value="Ribonuc_L-PSP"/>
    <property type="match status" value="2"/>
</dbReference>
<reference evidence="11 12" key="1">
    <citation type="submission" date="2020-10" db="EMBL/GenBank/DDBJ databases">
        <title>Plant Genome Project.</title>
        <authorList>
            <person name="Zhang R.-G."/>
        </authorList>
    </citation>
    <scope>NUCLEOTIDE SEQUENCE [LARGE SCALE GENOMIC DNA]</scope>
    <source>
        <strain evidence="11">FAFU-HL-1</strain>
        <tissue evidence="11">Leaf</tissue>
    </source>
</reference>
<feature type="domain" description="Diphthamide synthase" evidence="10">
    <location>
        <begin position="117"/>
        <end position="257"/>
    </location>
</feature>
<dbReference type="InterPro" id="IPR035959">
    <property type="entry name" value="RutC-like_sf"/>
</dbReference>
<dbReference type="GO" id="GO:0017183">
    <property type="term" value="P:protein histidyl modification to diphthamide"/>
    <property type="evidence" value="ECO:0007669"/>
    <property type="project" value="TreeGrafter"/>
</dbReference>
<keyword evidence="12" id="KW-1185">Reference proteome</keyword>
<dbReference type="GO" id="GO:0017178">
    <property type="term" value="F:diphthine-ammonia ligase activity"/>
    <property type="evidence" value="ECO:0007669"/>
    <property type="project" value="UniProtKB-EC"/>
</dbReference>
<dbReference type="Gene3D" id="3.30.1330.40">
    <property type="entry name" value="RutC-like"/>
    <property type="match status" value="2"/>
</dbReference>
<dbReference type="Proteomes" id="UP000657918">
    <property type="component" value="Unassembled WGS sequence"/>
</dbReference>
<organism evidence="11 12">
    <name type="scientific">Salix dunnii</name>
    <dbReference type="NCBI Taxonomy" id="1413687"/>
    <lineage>
        <taxon>Eukaryota</taxon>
        <taxon>Viridiplantae</taxon>
        <taxon>Streptophyta</taxon>
        <taxon>Embryophyta</taxon>
        <taxon>Tracheophyta</taxon>
        <taxon>Spermatophyta</taxon>
        <taxon>Magnoliopsida</taxon>
        <taxon>eudicotyledons</taxon>
        <taxon>Gunneridae</taxon>
        <taxon>Pentapetalae</taxon>
        <taxon>rosids</taxon>
        <taxon>fabids</taxon>
        <taxon>Malpighiales</taxon>
        <taxon>Salicaceae</taxon>
        <taxon>Saliceae</taxon>
        <taxon>Salix</taxon>
    </lineage>
</organism>
<evidence type="ECO:0000256" key="1">
    <source>
        <dbReference type="ARBA" id="ARBA00005156"/>
    </source>
</evidence>
<dbReference type="InterPro" id="IPR030662">
    <property type="entry name" value="DPH6/MJ0570"/>
</dbReference>
<dbReference type="InterPro" id="IPR006175">
    <property type="entry name" value="YjgF/YER057c/UK114"/>
</dbReference>
<keyword evidence="4" id="KW-0436">Ligase</keyword>
<evidence type="ECO:0000256" key="5">
    <source>
        <dbReference type="ARBA" id="ARBA00022741"/>
    </source>
</evidence>
<dbReference type="Gene3D" id="3.90.1490.10">
    <property type="entry name" value="putative n-type atp pyrophosphatase, domain 2"/>
    <property type="match status" value="1"/>
</dbReference>
<evidence type="ECO:0000256" key="7">
    <source>
        <dbReference type="ARBA" id="ARBA00029814"/>
    </source>
</evidence>
<dbReference type="InterPro" id="IPR002761">
    <property type="entry name" value="Diphthami_syn_dom"/>
</dbReference>
<comment type="caution">
    <text evidence="11">The sequence shown here is derived from an EMBL/GenBank/DDBJ whole genome shotgun (WGS) entry which is preliminary data.</text>
</comment>
<evidence type="ECO:0000256" key="2">
    <source>
        <dbReference type="ARBA" id="ARBA00012089"/>
    </source>
</evidence>
<dbReference type="CDD" id="cd06156">
    <property type="entry name" value="eu_AANH_C_2"/>
    <property type="match status" value="1"/>
</dbReference>
<evidence type="ECO:0000256" key="9">
    <source>
        <dbReference type="ARBA" id="ARBA00048108"/>
    </source>
</evidence>
<keyword evidence="6" id="KW-0067">ATP-binding</keyword>
<evidence type="ECO:0000256" key="8">
    <source>
        <dbReference type="ARBA" id="ARBA00031552"/>
    </source>
</evidence>
<dbReference type="FunFam" id="3.90.1490.10:FF:000001">
    <property type="entry name" value="Diphthine--ammonia ligase"/>
    <property type="match status" value="1"/>
</dbReference>
<evidence type="ECO:0000256" key="6">
    <source>
        <dbReference type="ARBA" id="ARBA00022840"/>
    </source>
</evidence>
<dbReference type="SUPFAM" id="SSF52402">
    <property type="entry name" value="Adenine nucleotide alpha hydrolases-like"/>
    <property type="match status" value="1"/>
</dbReference>
<accession>A0A835MHJ1</accession>
<sequence length="775" mass="85859">MKVVALVSGGKDSCYAMMKCIQYGHEIVALANLMPADDSVDELDSFISIVDAFFLGWAPNNWQLCRMHGIAVIQKANTRIHKASSFLEDVIGKSNCLILGNVCVELGLHQTLNYKTTPGDEVEDMFVLLNEVKRQIPSITAVSSGAIASDYQRLRVESVCSRLGLVSLAYLWKQDQSFLLHEMITNRILAITVKVAAIGLVPSKHLGKGIALLNTHLHKLKELYGINVCGEGGEYETLTLDCPLFGNARIVLDEFQTVLHSPGSIASVGVIHPLAFHLENKETVISLSNNDKANYSSPEKKGFVFEVQGDCPQRSEATCPSIAEKNNLVEVRDDRIYISRTKKDSIFSICCWLQDSCKDSAGSHEDLAIVLKHIESQLTGYGFGWGHVLYIHLYIADMNEFAMVNETYVRFITQEKCPFGVPSRSTIELPMLQASLGRAYIEVLVANDNSKNVLHVQSISSWAPSCIGPYSQATLHKEILHMAGQLGLDPATMTLCNEGPSAELEQALENSEAVANVFNCSISTSAIVFTIYCSANTPLPERLEIQEKQDSFLKQMRLLQLLKGSNCKIVYPIFLYVLVPDLPKRASVEVKPILFVPEDTETAVTSVQNPTSFTVANCWGFQHAQWHDSCIQKCVVSGKICAVILSITEDHVAKICSESLGVIEKDVDYHNSVSKGNMERVSRFCVYLLDKGIMENGFSWEDTMNLRIYFPTDSGIQLETLSLLFKNAMNELVEMDQRVQIGKEPIFNIVPVFGSGSSAATMNNIITCELFARKF</sequence>
<gene>
    <name evidence="11" type="ORF">SADUNF_Sadunf19G0034300</name>
</gene>
<dbReference type="PANTHER" id="PTHR12196:SF2">
    <property type="entry name" value="DIPHTHINE--AMMONIA LIGASE"/>
    <property type="match status" value="1"/>
</dbReference>
<keyword evidence="5" id="KW-0547">Nucleotide-binding</keyword>